<protein>
    <recommendedName>
        <fullName evidence="3">F-box domain-containing protein</fullName>
    </recommendedName>
</protein>
<sequence>MHPALGLSEVLERIFSRIGDELDDDYSPSPSSRPLPIRNSTLARLARTCKTFKKPAIDGLWSEIPATRIYESLIPHLVVMWKEGDPDPYDWREITVKGTWIADVRPMSTADQLNLMEYTTSIRRFTLGSPDIAETAIAAPAILALLSLPGGLDVVFPRLSRVHIYHQLPGLLQEYLPLIFSVECIRLVAISRIDDLFMALVDAFTTRKGPHVQEIDLQFKSSDWHSDQANRGSFPTMLSQAVMRCENLRTFACTVLDQATLLRLSGLSSLTFLELHGLDDIDTTPTLQFLSLGSLKLTFNVFSDAVYFILRLVRIPPSIHIRIADEPSAPLSAQLFDEISRVPEANVHALTLERFVPPIHPEHTHDPPISIETIEPLLKFAGMRVFRWIFLGRVHLTDANVGLVTQSWPLLEQLWINSESYDHVPFATLSSIFIAAQHCPHLEYLSLPVDASRITDDGSLAAEIRHESLRVIELGTSFVDAMGLATIVHTFARAFPRLKWVRLNLPVGGEDTDSQTSNGQRAFGWRICEAIKMLRQAKENGRIASWTDEDALKILIRYFEVAWDTDKSHGFE</sequence>
<dbReference type="AlphaFoldDB" id="A0A5M3N4I9"/>
<dbReference type="SUPFAM" id="SSF52047">
    <property type="entry name" value="RNI-like"/>
    <property type="match status" value="1"/>
</dbReference>
<dbReference type="KEGG" id="cput:CONPUDRAFT_160990"/>
<evidence type="ECO:0000313" key="2">
    <source>
        <dbReference type="Proteomes" id="UP000053558"/>
    </source>
</evidence>
<dbReference type="EMBL" id="JH711573">
    <property type="protein sequence ID" value="EIW86167.1"/>
    <property type="molecule type" value="Genomic_DNA"/>
</dbReference>
<dbReference type="Gene3D" id="3.80.10.10">
    <property type="entry name" value="Ribonuclease Inhibitor"/>
    <property type="match status" value="1"/>
</dbReference>
<evidence type="ECO:0008006" key="3">
    <source>
        <dbReference type="Google" id="ProtNLM"/>
    </source>
</evidence>
<dbReference type="Proteomes" id="UP000053558">
    <property type="component" value="Unassembled WGS sequence"/>
</dbReference>
<comment type="caution">
    <text evidence="1">The sequence shown here is derived from an EMBL/GenBank/DDBJ whole genome shotgun (WGS) entry which is preliminary data.</text>
</comment>
<reference evidence="2" key="1">
    <citation type="journal article" date="2012" name="Science">
        <title>The Paleozoic origin of enzymatic lignin decomposition reconstructed from 31 fungal genomes.</title>
        <authorList>
            <person name="Floudas D."/>
            <person name="Binder M."/>
            <person name="Riley R."/>
            <person name="Barry K."/>
            <person name="Blanchette R.A."/>
            <person name="Henrissat B."/>
            <person name="Martinez A.T."/>
            <person name="Otillar R."/>
            <person name="Spatafora J.W."/>
            <person name="Yadav J.S."/>
            <person name="Aerts A."/>
            <person name="Benoit I."/>
            <person name="Boyd A."/>
            <person name="Carlson A."/>
            <person name="Copeland A."/>
            <person name="Coutinho P.M."/>
            <person name="de Vries R.P."/>
            <person name="Ferreira P."/>
            <person name="Findley K."/>
            <person name="Foster B."/>
            <person name="Gaskell J."/>
            <person name="Glotzer D."/>
            <person name="Gorecki P."/>
            <person name="Heitman J."/>
            <person name="Hesse C."/>
            <person name="Hori C."/>
            <person name="Igarashi K."/>
            <person name="Jurgens J.A."/>
            <person name="Kallen N."/>
            <person name="Kersten P."/>
            <person name="Kohler A."/>
            <person name="Kuees U."/>
            <person name="Kumar T.K.A."/>
            <person name="Kuo A."/>
            <person name="LaButti K."/>
            <person name="Larrondo L.F."/>
            <person name="Lindquist E."/>
            <person name="Ling A."/>
            <person name="Lombard V."/>
            <person name="Lucas S."/>
            <person name="Lundell T."/>
            <person name="Martin R."/>
            <person name="McLaughlin D.J."/>
            <person name="Morgenstern I."/>
            <person name="Morin E."/>
            <person name="Murat C."/>
            <person name="Nagy L.G."/>
            <person name="Nolan M."/>
            <person name="Ohm R.A."/>
            <person name="Patyshakuliyeva A."/>
            <person name="Rokas A."/>
            <person name="Ruiz-Duenas F.J."/>
            <person name="Sabat G."/>
            <person name="Salamov A."/>
            <person name="Samejima M."/>
            <person name="Schmutz J."/>
            <person name="Slot J.C."/>
            <person name="St John F."/>
            <person name="Stenlid J."/>
            <person name="Sun H."/>
            <person name="Sun S."/>
            <person name="Syed K."/>
            <person name="Tsang A."/>
            <person name="Wiebenga A."/>
            <person name="Young D."/>
            <person name="Pisabarro A."/>
            <person name="Eastwood D.C."/>
            <person name="Martin F."/>
            <person name="Cullen D."/>
            <person name="Grigoriev I.V."/>
            <person name="Hibbett D.S."/>
        </authorList>
    </citation>
    <scope>NUCLEOTIDE SEQUENCE [LARGE SCALE GENOMIC DNA]</scope>
    <source>
        <strain evidence="2">RWD-64-598 SS2</strain>
    </source>
</reference>
<accession>A0A5M3N4I9</accession>
<name>A0A5M3N4I9_CONPW</name>
<dbReference type="InterPro" id="IPR032675">
    <property type="entry name" value="LRR_dom_sf"/>
</dbReference>
<dbReference type="OrthoDB" id="3543113at2759"/>
<evidence type="ECO:0000313" key="1">
    <source>
        <dbReference type="EMBL" id="EIW86167.1"/>
    </source>
</evidence>
<dbReference type="GeneID" id="19204463"/>
<proteinExistence type="predicted"/>
<dbReference type="RefSeq" id="XP_007763072.1">
    <property type="nucleotide sequence ID" value="XM_007764882.1"/>
</dbReference>
<organism evidence="1 2">
    <name type="scientific">Coniophora puteana (strain RWD-64-598)</name>
    <name type="common">Brown rot fungus</name>
    <dbReference type="NCBI Taxonomy" id="741705"/>
    <lineage>
        <taxon>Eukaryota</taxon>
        <taxon>Fungi</taxon>
        <taxon>Dikarya</taxon>
        <taxon>Basidiomycota</taxon>
        <taxon>Agaricomycotina</taxon>
        <taxon>Agaricomycetes</taxon>
        <taxon>Agaricomycetidae</taxon>
        <taxon>Boletales</taxon>
        <taxon>Coniophorineae</taxon>
        <taxon>Coniophoraceae</taxon>
        <taxon>Coniophora</taxon>
    </lineage>
</organism>
<gene>
    <name evidence="1" type="ORF">CONPUDRAFT_160990</name>
</gene>
<keyword evidence="2" id="KW-1185">Reference proteome</keyword>